<evidence type="ECO:0000256" key="6">
    <source>
        <dbReference type="ARBA" id="ARBA00022691"/>
    </source>
</evidence>
<dbReference type="RefSeq" id="WP_096409228.1">
    <property type="nucleotide sequence ID" value="NZ_AP017372.2"/>
</dbReference>
<dbReference type="EC" id="2.4.99.17" evidence="10 13"/>
<keyword evidence="15" id="KW-1185">Reference proteome</keyword>
<evidence type="ECO:0000256" key="3">
    <source>
        <dbReference type="ARBA" id="ARBA00011245"/>
    </source>
</evidence>
<comment type="subunit">
    <text evidence="3 13">Monomer.</text>
</comment>
<dbReference type="SUPFAM" id="SSF111337">
    <property type="entry name" value="QueA-like"/>
    <property type="match status" value="1"/>
</dbReference>
<dbReference type="FunFam" id="3.40.1780.10:FF:000001">
    <property type="entry name" value="S-adenosylmethionine:tRNA ribosyltransferase-isomerase"/>
    <property type="match status" value="1"/>
</dbReference>
<dbReference type="UniPathway" id="UPA00392"/>
<keyword evidence="6 13" id="KW-0949">S-adenosyl-L-methionine</keyword>
<comment type="pathway">
    <text evidence="2 13">tRNA modification; tRNA-queuosine biosynthesis.</text>
</comment>
<dbReference type="GO" id="GO:0051075">
    <property type="term" value="F:S-adenosylmethionine:tRNA ribosyltransferase-isomerase activity"/>
    <property type="evidence" value="ECO:0007669"/>
    <property type="project" value="UniProtKB-EC"/>
</dbReference>
<keyword evidence="5 13" id="KW-0808">Transferase</keyword>
<dbReference type="InterPro" id="IPR042118">
    <property type="entry name" value="QueA_dom1"/>
</dbReference>
<dbReference type="InterPro" id="IPR036100">
    <property type="entry name" value="QueA_sf"/>
</dbReference>
<dbReference type="NCBIfam" id="TIGR00113">
    <property type="entry name" value="queA"/>
    <property type="match status" value="1"/>
</dbReference>
<reference evidence="14" key="1">
    <citation type="submission" date="2016-02" db="EMBL/GenBank/DDBJ databases">
        <title>Halorhodospira halochloris DSM-1059 complete genome, version 2.</title>
        <authorList>
            <person name="Tsukatani Y."/>
        </authorList>
    </citation>
    <scope>NUCLEOTIDE SEQUENCE</scope>
    <source>
        <strain evidence="14">DSM 1059</strain>
    </source>
</reference>
<protein>
    <recommendedName>
        <fullName evidence="11 13">S-adenosylmethionine:tRNA ribosyltransferase-isomerase</fullName>
        <ecNumber evidence="10 13">2.4.99.17</ecNumber>
    </recommendedName>
    <alternativeName>
        <fullName evidence="12 13">Queuosine biosynthesis protein QueA</fullName>
    </alternativeName>
</protein>
<evidence type="ECO:0000313" key="14">
    <source>
        <dbReference type="EMBL" id="BAU57887.1"/>
    </source>
</evidence>
<dbReference type="InterPro" id="IPR042119">
    <property type="entry name" value="QueA_dom2"/>
</dbReference>
<dbReference type="OrthoDB" id="9805933at2"/>
<evidence type="ECO:0000256" key="9">
    <source>
        <dbReference type="ARBA" id="ARBA00061210"/>
    </source>
</evidence>
<dbReference type="HAMAP" id="MF_00113">
    <property type="entry name" value="QueA"/>
    <property type="match status" value="1"/>
</dbReference>
<keyword evidence="7 13" id="KW-0671">Queuosine biosynthesis</keyword>
<evidence type="ECO:0000256" key="2">
    <source>
        <dbReference type="ARBA" id="ARBA00004691"/>
    </source>
</evidence>
<accession>A0A0X8XA76</accession>
<dbReference type="NCBIfam" id="NF001140">
    <property type="entry name" value="PRK00147.1"/>
    <property type="match status" value="1"/>
</dbReference>
<evidence type="ECO:0000256" key="11">
    <source>
        <dbReference type="ARBA" id="ARBA00069325"/>
    </source>
</evidence>
<comment type="catalytic activity">
    <reaction evidence="8 13">
        <text>7-aminomethyl-7-carbaguanosine(34) in tRNA + S-adenosyl-L-methionine = epoxyqueuosine(34) in tRNA + adenine + L-methionine + 2 H(+)</text>
        <dbReference type="Rhea" id="RHEA:32155"/>
        <dbReference type="Rhea" id="RHEA-COMP:10342"/>
        <dbReference type="Rhea" id="RHEA-COMP:18582"/>
        <dbReference type="ChEBI" id="CHEBI:15378"/>
        <dbReference type="ChEBI" id="CHEBI:16708"/>
        <dbReference type="ChEBI" id="CHEBI:57844"/>
        <dbReference type="ChEBI" id="CHEBI:59789"/>
        <dbReference type="ChEBI" id="CHEBI:82833"/>
        <dbReference type="ChEBI" id="CHEBI:194443"/>
        <dbReference type="EC" id="2.4.99.17"/>
    </reaction>
</comment>
<proteinExistence type="inferred from homology"/>
<keyword evidence="4 13" id="KW-0963">Cytoplasm</keyword>
<dbReference type="InterPro" id="IPR003699">
    <property type="entry name" value="QueA"/>
</dbReference>
<comment type="function">
    <text evidence="13">Transfers and isomerizes the ribose moiety from AdoMet to the 7-aminomethyl group of 7-deazaguanine (preQ1-tRNA) to give epoxyqueuosine (oQ-tRNA).</text>
</comment>
<comment type="subcellular location">
    <subcellularLocation>
        <location evidence="1 13">Cytoplasm</location>
    </subcellularLocation>
</comment>
<dbReference type="Proteomes" id="UP000218890">
    <property type="component" value="Chromosome"/>
</dbReference>
<dbReference type="GO" id="GO:0005737">
    <property type="term" value="C:cytoplasm"/>
    <property type="evidence" value="ECO:0007669"/>
    <property type="project" value="UniProtKB-SubCell"/>
</dbReference>
<sequence>MHKSDFHYQLPERLIAERPAQRRTDSRMLVLERSSGEIADRQFTDLLNYLRPGDLLVLNDTRVIPARLAARKSSGGAVEVLLERIVDPDNGEILCHLRANRAPKPGAVIILPEGVEADVEGRAGRLFRLKLRNVDRDLIDYLERVGRVPLPPYIRRQDDACDRERYQTVFAARPGAVAAPTAGLHFDERMLEELRALGVEITQVTLHVGAGTFTPVDSEDLTAHQMHAEYLDVSAQAVSAIDAARERGGRVVAVGTTVVRALESAAAQGQLRPYSGETDLFITPGFRFRVVDVMLTNFHLPESSLLMLVSAFGGYEQVMAAYRHAVEQEYRFFSYGDAMLLL</sequence>
<evidence type="ECO:0000256" key="5">
    <source>
        <dbReference type="ARBA" id="ARBA00022679"/>
    </source>
</evidence>
<evidence type="ECO:0000256" key="10">
    <source>
        <dbReference type="ARBA" id="ARBA00066503"/>
    </source>
</evidence>
<evidence type="ECO:0000256" key="13">
    <source>
        <dbReference type="HAMAP-Rule" id="MF_00113"/>
    </source>
</evidence>
<dbReference type="Pfam" id="PF02547">
    <property type="entry name" value="Queuosine_synth"/>
    <property type="match status" value="1"/>
</dbReference>
<evidence type="ECO:0000256" key="8">
    <source>
        <dbReference type="ARBA" id="ARBA00052751"/>
    </source>
</evidence>
<name>A0A0X8XA76_HALHR</name>
<evidence type="ECO:0000256" key="7">
    <source>
        <dbReference type="ARBA" id="ARBA00022785"/>
    </source>
</evidence>
<organism evidence="14 15">
    <name type="scientific">Halorhodospira halochloris</name>
    <name type="common">Ectothiorhodospira halochloris</name>
    <dbReference type="NCBI Taxonomy" id="1052"/>
    <lineage>
        <taxon>Bacteria</taxon>
        <taxon>Pseudomonadati</taxon>
        <taxon>Pseudomonadota</taxon>
        <taxon>Gammaproteobacteria</taxon>
        <taxon>Chromatiales</taxon>
        <taxon>Ectothiorhodospiraceae</taxon>
        <taxon>Halorhodospira</taxon>
    </lineage>
</organism>
<dbReference type="PANTHER" id="PTHR30307:SF0">
    <property type="entry name" value="S-ADENOSYLMETHIONINE:TRNA RIBOSYLTRANSFERASE-ISOMERASE"/>
    <property type="match status" value="1"/>
</dbReference>
<dbReference type="Gene3D" id="2.40.10.240">
    <property type="entry name" value="QueA-like"/>
    <property type="match status" value="1"/>
</dbReference>
<gene>
    <name evidence="13 14" type="primary">queA</name>
    <name evidence="14" type="ORF">HH1059_11930</name>
</gene>
<dbReference type="AlphaFoldDB" id="A0A0X8XA76"/>
<evidence type="ECO:0000256" key="4">
    <source>
        <dbReference type="ARBA" id="ARBA00022490"/>
    </source>
</evidence>
<evidence type="ECO:0000256" key="12">
    <source>
        <dbReference type="ARBA" id="ARBA00076160"/>
    </source>
</evidence>
<dbReference type="EMBL" id="AP017372">
    <property type="protein sequence ID" value="BAU57887.1"/>
    <property type="molecule type" value="Genomic_DNA"/>
</dbReference>
<dbReference type="PANTHER" id="PTHR30307">
    <property type="entry name" value="S-ADENOSYLMETHIONINE:TRNA RIBOSYLTRANSFERASE-ISOMERASE"/>
    <property type="match status" value="1"/>
</dbReference>
<evidence type="ECO:0000313" key="15">
    <source>
        <dbReference type="Proteomes" id="UP000218890"/>
    </source>
</evidence>
<dbReference type="Gene3D" id="3.40.1780.10">
    <property type="entry name" value="QueA-like"/>
    <property type="match status" value="1"/>
</dbReference>
<dbReference type="KEGG" id="hhk:HH1059_11930"/>
<evidence type="ECO:0000256" key="1">
    <source>
        <dbReference type="ARBA" id="ARBA00004496"/>
    </source>
</evidence>
<comment type="similarity">
    <text evidence="9 13">Belongs to the QueA family.</text>
</comment>
<dbReference type="GO" id="GO:0008616">
    <property type="term" value="P:tRNA queuosine(34) biosynthetic process"/>
    <property type="evidence" value="ECO:0007669"/>
    <property type="project" value="UniProtKB-UniRule"/>
</dbReference>